<dbReference type="PANTHER" id="PTHR23301">
    <property type="entry name" value="CHITIN BINDING PERITROPHIN-A"/>
    <property type="match status" value="1"/>
</dbReference>
<dbReference type="InterPro" id="IPR051940">
    <property type="entry name" value="Chitin_bind-dev_reg"/>
</dbReference>
<keyword evidence="2" id="KW-0732">Signal</keyword>
<dbReference type="Gene3D" id="2.170.140.10">
    <property type="entry name" value="Chitin binding domain"/>
    <property type="match status" value="3"/>
</dbReference>
<dbReference type="InterPro" id="IPR002557">
    <property type="entry name" value="Chitin-bd_dom"/>
</dbReference>
<name>A0A8W8IH95_MAGGI</name>
<proteinExistence type="predicted"/>
<evidence type="ECO:0000313" key="7">
    <source>
        <dbReference type="EnsemblMetazoa" id="G14050.1:cds"/>
    </source>
</evidence>
<reference evidence="7" key="1">
    <citation type="submission" date="2022-08" db="UniProtKB">
        <authorList>
            <consortium name="EnsemblMetazoa"/>
        </authorList>
    </citation>
    <scope>IDENTIFICATION</scope>
    <source>
        <strain evidence="7">05x7-T-G4-1.051#20</strain>
    </source>
</reference>
<organism evidence="7 8">
    <name type="scientific">Magallana gigas</name>
    <name type="common">Pacific oyster</name>
    <name type="synonym">Crassostrea gigas</name>
    <dbReference type="NCBI Taxonomy" id="29159"/>
    <lineage>
        <taxon>Eukaryota</taxon>
        <taxon>Metazoa</taxon>
        <taxon>Spiralia</taxon>
        <taxon>Lophotrochozoa</taxon>
        <taxon>Mollusca</taxon>
        <taxon>Bivalvia</taxon>
        <taxon>Autobranchia</taxon>
        <taxon>Pteriomorphia</taxon>
        <taxon>Ostreida</taxon>
        <taxon>Ostreoidea</taxon>
        <taxon>Ostreidae</taxon>
        <taxon>Magallana</taxon>
    </lineage>
</organism>
<dbReference type="PANTHER" id="PTHR23301:SF0">
    <property type="entry name" value="CHITIN-BINDING TYPE-2 DOMAIN-CONTAINING PROTEIN-RELATED"/>
    <property type="match status" value="1"/>
</dbReference>
<dbReference type="Proteomes" id="UP000005408">
    <property type="component" value="Unassembled WGS sequence"/>
</dbReference>
<evidence type="ECO:0000313" key="8">
    <source>
        <dbReference type="Proteomes" id="UP000005408"/>
    </source>
</evidence>
<sequence length="654" mass="73854">MDSSKIQTSVSGDKELSKITVTPTKSTVGTPYVKVTTKVNDTDGTTPQNATVVCSFGNMDGWKLLTIQNTPLKGKPYVIMNLASNERITIPKELKERLHLNMDVNRSSGTIRISFLLECSDLGRYVCKVHKGDYSYQGGQDLKLLPTKPRLTLPVEIIEGKPITEPILCHMNVGYPPAEYLWMFKSRGQTSFINIGNHDNNPDSRGACGQIKTLHLQMTQTDFLHEVQLKCVLETVNPRGPPKVLEDVATIKVVPKTVCNGVPDNTTIKHPHTCDKYILCRRPDIQVLPCPDSLCFDPHTKRCGQTGLEMSSADAYLNEGVTLLSCRLLHVGTWTSISVFKHGAEGSRSRVLVAYNDSNTPVIEKEVSNRLRATTDRPSKYEVVITLWMYSLGCEDDGEFSCTADVPFAVPEAFGRLNIIAKPDVPSVMLPTEIIDGREPREWVRCTGNVGYPKGKMYWEIRMKGEKEFSKQFPFQTKRDSENTTNCKTYVTNEFRFTPNAKHDGMEVRCVVENPDTMPDGRRLYTTQEIHVIPGNFCEGVSRDKRPHPNNCHQYIQCHDGYTYVQRCSIGLCFNTDTQDCDIRQKEEEEVIDPDFPCKPNRNGVYFPHKSLCNKYIWCVQGQEVIQHCPLGTQYFKDGQCTFEEDKFHCSKAA</sequence>
<dbReference type="Pfam" id="PF01607">
    <property type="entry name" value="CBM_14"/>
    <property type="match status" value="3"/>
</dbReference>
<evidence type="ECO:0000259" key="6">
    <source>
        <dbReference type="PROSITE" id="PS50940"/>
    </source>
</evidence>
<dbReference type="PROSITE" id="PS50940">
    <property type="entry name" value="CHIT_BIND_II"/>
    <property type="match status" value="3"/>
</dbReference>
<dbReference type="InterPro" id="IPR036508">
    <property type="entry name" value="Chitin-bd_dom_sf"/>
</dbReference>
<dbReference type="AlphaFoldDB" id="A0A8W8IH95"/>
<dbReference type="SUPFAM" id="SSF57625">
    <property type="entry name" value="Invertebrate chitin-binding proteins"/>
    <property type="match status" value="3"/>
</dbReference>
<dbReference type="EnsemblMetazoa" id="G14050.1">
    <property type="protein sequence ID" value="G14050.1:cds"/>
    <property type="gene ID" value="G14050"/>
</dbReference>
<accession>A0A8W8IH95</accession>
<dbReference type="InterPro" id="IPR013162">
    <property type="entry name" value="CD80_C2-set"/>
</dbReference>
<keyword evidence="3" id="KW-0677">Repeat</keyword>
<dbReference type="InterPro" id="IPR036179">
    <property type="entry name" value="Ig-like_dom_sf"/>
</dbReference>
<evidence type="ECO:0000256" key="3">
    <source>
        <dbReference type="ARBA" id="ARBA00022737"/>
    </source>
</evidence>
<keyword evidence="1" id="KW-0147">Chitin-binding</keyword>
<evidence type="ECO:0000256" key="2">
    <source>
        <dbReference type="ARBA" id="ARBA00022729"/>
    </source>
</evidence>
<dbReference type="GO" id="GO:0008061">
    <property type="term" value="F:chitin binding"/>
    <property type="evidence" value="ECO:0007669"/>
    <property type="project" value="UniProtKB-KW"/>
</dbReference>
<dbReference type="InterPro" id="IPR013783">
    <property type="entry name" value="Ig-like_fold"/>
</dbReference>
<feature type="domain" description="Chitin-binding type-2" evidence="6">
    <location>
        <begin position="595"/>
        <end position="652"/>
    </location>
</feature>
<protein>
    <recommendedName>
        <fullName evidence="6">Chitin-binding type-2 domain-containing protein</fullName>
    </recommendedName>
</protein>
<dbReference type="GO" id="GO:0005576">
    <property type="term" value="C:extracellular region"/>
    <property type="evidence" value="ECO:0007669"/>
    <property type="project" value="InterPro"/>
</dbReference>
<dbReference type="Pfam" id="PF08205">
    <property type="entry name" value="C2-set_2"/>
    <property type="match status" value="1"/>
</dbReference>
<dbReference type="SMART" id="SM00494">
    <property type="entry name" value="ChtBD2"/>
    <property type="match status" value="3"/>
</dbReference>
<keyword evidence="4" id="KW-1015">Disulfide bond</keyword>
<feature type="domain" description="Chitin-binding type-2" evidence="6">
    <location>
        <begin position="535"/>
        <end position="582"/>
    </location>
</feature>
<dbReference type="Gene3D" id="2.60.40.10">
    <property type="entry name" value="Immunoglobulins"/>
    <property type="match status" value="1"/>
</dbReference>
<evidence type="ECO:0000256" key="5">
    <source>
        <dbReference type="ARBA" id="ARBA00023180"/>
    </source>
</evidence>
<evidence type="ECO:0000256" key="4">
    <source>
        <dbReference type="ARBA" id="ARBA00023157"/>
    </source>
</evidence>
<keyword evidence="5" id="KW-0325">Glycoprotein</keyword>
<evidence type="ECO:0000256" key="1">
    <source>
        <dbReference type="ARBA" id="ARBA00022669"/>
    </source>
</evidence>
<feature type="domain" description="Chitin-binding type-2" evidence="6">
    <location>
        <begin position="256"/>
        <end position="303"/>
    </location>
</feature>
<dbReference type="SUPFAM" id="SSF48726">
    <property type="entry name" value="Immunoglobulin"/>
    <property type="match status" value="1"/>
</dbReference>
<keyword evidence="8" id="KW-1185">Reference proteome</keyword>